<name>A0A1R3KEF5_COCAP</name>
<evidence type="ECO:0000313" key="1">
    <source>
        <dbReference type="EMBL" id="OMP05461.1"/>
    </source>
</evidence>
<organism evidence="1 2">
    <name type="scientific">Corchorus capsularis</name>
    <name type="common">Jute</name>
    <dbReference type="NCBI Taxonomy" id="210143"/>
    <lineage>
        <taxon>Eukaryota</taxon>
        <taxon>Viridiplantae</taxon>
        <taxon>Streptophyta</taxon>
        <taxon>Embryophyta</taxon>
        <taxon>Tracheophyta</taxon>
        <taxon>Spermatophyta</taxon>
        <taxon>Magnoliopsida</taxon>
        <taxon>eudicotyledons</taxon>
        <taxon>Gunneridae</taxon>
        <taxon>Pentapetalae</taxon>
        <taxon>rosids</taxon>
        <taxon>malvids</taxon>
        <taxon>Malvales</taxon>
        <taxon>Malvaceae</taxon>
        <taxon>Grewioideae</taxon>
        <taxon>Apeibeae</taxon>
        <taxon>Corchorus</taxon>
    </lineage>
</organism>
<reference evidence="1 2" key="1">
    <citation type="submission" date="2013-09" db="EMBL/GenBank/DDBJ databases">
        <title>Corchorus capsularis genome sequencing.</title>
        <authorList>
            <person name="Alam M."/>
            <person name="Haque M.S."/>
            <person name="Islam M.S."/>
            <person name="Emdad E.M."/>
            <person name="Islam M.M."/>
            <person name="Ahmed B."/>
            <person name="Halim A."/>
            <person name="Hossen Q.M.M."/>
            <person name="Hossain M.Z."/>
            <person name="Ahmed R."/>
            <person name="Khan M.M."/>
            <person name="Islam R."/>
            <person name="Rashid M.M."/>
            <person name="Khan S.A."/>
            <person name="Rahman M.S."/>
            <person name="Alam M."/>
        </authorList>
    </citation>
    <scope>NUCLEOTIDE SEQUENCE [LARGE SCALE GENOMIC DNA]</scope>
    <source>
        <strain evidence="2">cv. CVL-1</strain>
        <tissue evidence="1">Whole seedling</tissue>
    </source>
</reference>
<comment type="caution">
    <text evidence="1">The sequence shown here is derived from an EMBL/GenBank/DDBJ whole genome shotgun (WGS) entry which is preliminary data.</text>
</comment>
<evidence type="ECO:0000313" key="2">
    <source>
        <dbReference type="Proteomes" id="UP000188268"/>
    </source>
</evidence>
<sequence>ANAPPQIFFFFSHYPSCNTFD</sequence>
<keyword evidence="2" id="KW-1185">Reference proteome</keyword>
<dbReference type="AlphaFoldDB" id="A0A1R3KEF5"/>
<proteinExistence type="predicted"/>
<protein>
    <submittedName>
        <fullName evidence="1">Uncharacterized protein</fullName>
    </submittedName>
</protein>
<dbReference type="EMBL" id="AWWV01005360">
    <property type="protein sequence ID" value="OMP05461.1"/>
    <property type="molecule type" value="Genomic_DNA"/>
</dbReference>
<feature type="non-terminal residue" evidence="1">
    <location>
        <position position="1"/>
    </location>
</feature>
<gene>
    <name evidence="1" type="ORF">CCACVL1_01894</name>
</gene>
<dbReference type="Proteomes" id="UP000188268">
    <property type="component" value="Unassembled WGS sequence"/>
</dbReference>
<dbReference type="Gramene" id="OMP05461">
    <property type="protein sequence ID" value="OMP05461"/>
    <property type="gene ID" value="CCACVL1_01894"/>
</dbReference>
<accession>A0A1R3KEF5</accession>